<organism evidence="1 2">
    <name type="scientific">Erwinia phage AH03</name>
    <dbReference type="NCBI Taxonomy" id="2869568"/>
    <lineage>
        <taxon>Viruses</taxon>
        <taxon>Duplodnaviria</taxon>
        <taxon>Heunggongvirae</taxon>
        <taxon>Uroviricota</taxon>
        <taxon>Caudoviricetes</taxon>
        <taxon>Ahotrevirus</taxon>
        <taxon>Ahotrevirus AH03</taxon>
    </lineage>
</organism>
<name>A0AAE7X0L4_9CAUD</name>
<proteinExistence type="predicted"/>
<keyword evidence="2" id="KW-1185">Reference proteome</keyword>
<protein>
    <submittedName>
        <fullName evidence="1">Uncharacterized protein</fullName>
    </submittedName>
</protein>
<evidence type="ECO:0000313" key="2">
    <source>
        <dbReference type="Proteomes" id="UP000828678"/>
    </source>
</evidence>
<accession>A0AAE7X0L4</accession>
<reference evidence="1" key="1">
    <citation type="submission" date="2021-07" db="EMBL/GenBank/DDBJ databases">
        <authorList>
            <person name="Roth S.J."/>
            <person name="Krukonis G.P."/>
            <person name="Delesalle V.A."/>
        </authorList>
    </citation>
    <scope>NUCLEOTIDE SEQUENCE</scope>
</reference>
<dbReference type="EMBL" id="MZ501266">
    <property type="protein sequence ID" value="QZA70481.1"/>
    <property type="molecule type" value="Genomic_DNA"/>
</dbReference>
<sequence>MENEETKSKREIYECSPEAKKLISELFKIGDGKVEEMKFNAKYPFALLKIGDCFIIPFTEISANTLSSVRTCAKKYGETHYKKFAVIRHKDNDCYEIARIA</sequence>
<dbReference type="Proteomes" id="UP000828678">
    <property type="component" value="Segment"/>
</dbReference>
<gene>
    <name evidence="1" type="primary">1</name>
    <name evidence="1" type="ORF">AH03_1</name>
</gene>
<evidence type="ECO:0000313" key="1">
    <source>
        <dbReference type="EMBL" id="QZA70481.1"/>
    </source>
</evidence>